<dbReference type="RefSeq" id="WP_153258304.1">
    <property type="nucleotide sequence ID" value="NZ_JMCC02000029.1"/>
</dbReference>
<proteinExistence type="predicted"/>
<reference evidence="2 3" key="1">
    <citation type="submission" date="2014-12" db="EMBL/GenBank/DDBJ databases">
        <title>Genome assembly of Enhygromyxa salina DSM 15201.</title>
        <authorList>
            <person name="Sharma G."/>
            <person name="Subramanian S."/>
        </authorList>
    </citation>
    <scope>NUCLEOTIDE SEQUENCE [LARGE SCALE GENOMIC DNA]</scope>
    <source>
        <strain evidence="2 3">DSM 15201</strain>
    </source>
</reference>
<accession>A0A0C2DBA1</accession>
<protein>
    <submittedName>
        <fullName evidence="2">Uncharacterized protein</fullName>
    </submittedName>
</protein>
<gene>
    <name evidence="2" type="ORF">DB30_03679</name>
</gene>
<keyword evidence="1" id="KW-1133">Transmembrane helix</keyword>
<feature type="transmembrane region" description="Helical" evidence="1">
    <location>
        <begin position="12"/>
        <end position="35"/>
    </location>
</feature>
<evidence type="ECO:0000313" key="2">
    <source>
        <dbReference type="EMBL" id="KIG17082.1"/>
    </source>
</evidence>
<dbReference type="AlphaFoldDB" id="A0A0C2DBA1"/>
<dbReference type="EMBL" id="JMCC02000029">
    <property type="protein sequence ID" value="KIG17082.1"/>
    <property type="molecule type" value="Genomic_DNA"/>
</dbReference>
<name>A0A0C2DBA1_9BACT</name>
<evidence type="ECO:0000256" key="1">
    <source>
        <dbReference type="SAM" id="Phobius"/>
    </source>
</evidence>
<evidence type="ECO:0000313" key="3">
    <source>
        <dbReference type="Proteomes" id="UP000031599"/>
    </source>
</evidence>
<organism evidence="2 3">
    <name type="scientific">Enhygromyxa salina</name>
    <dbReference type="NCBI Taxonomy" id="215803"/>
    <lineage>
        <taxon>Bacteria</taxon>
        <taxon>Pseudomonadati</taxon>
        <taxon>Myxococcota</taxon>
        <taxon>Polyangia</taxon>
        <taxon>Nannocystales</taxon>
        <taxon>Nannocystaceae</taxon>
        <taxon>Enhygromyxa</taxon>
    </lineage>
</organism>
<keyword evidence="1" id="KW-0812">Transmembrane</keyword>
<dbReference type="Proteomes" id="UP000031599">
    <property type="component" value="Unassembled WGS sequence"/>
</dbReference>
<sequence length="56" mass="5568">MSALRTKLERVALVAGIGMGVTLLGVGIWLVTWIFPIGTGAAASRACAGGAPTGRA</sequence>
<keyword evidence="1" id="KW-0472">Membrane</keyword>
<comment type="caution">
    <text evidence="2">The sequence shown here is derived from an EMBL/GenBank/DDBJ whole genome shotgun (WGS) entry which is preliminary data.</text>
</comment>